<dbReference type="OrthoDB" id="2537432at2759"/>
<evidence type="ECO:0000313" key="3">
    <source>
        <dbReference type="Proteomes" id="UP000518752"/>
    </source>
</evidence>
<feature type="compositionally biased region" description="Polar residues" evidence="1">
    <location>
        <begin position="144"/>
        <end position="176"/>
    </location>
</feature>
<organism evidence="2 3">
    <name type="scientific">Collybiopsis confluens</name>
    <dbReference type="NCBI Taxonomy" id="2823264"/>
    <lineage>
        <taxon>Eukaryota</taxon>
        <taxon>Fungi</taxon>
        <taxon>Dikarya</taxon>
        <taxon>Basidiomycota</taxon>
        <taxon>Agaricomycotina</taxon>
        <taxon>Agaricomycetes</taxon>
        <taxon>Agaricomycetidae</taxon>
        <taxon>Agaricales</taxon>
        <taxon>Marasmiineae</taxon>
        <taxon>Omphalotaceae</taxon>
        <taxon>Collybiopsis</taxon>
    </lineage>
</organism>
<accession>A0A8H5HWE0</accession>
<dbReference type="EMBL" id="JAACJN010000013">
    <property type="protein sequence ID" value="KAF5390781.1"/>
    <property type="molecule type" value="Genomic_DNA"/>
</dbReference>
<protein>
    <submittedName>
        <fullName evidence="2">Uncharacterized protein</fullName>
    </submittedName>
</protein>
<feature type="region of interest" description="Disordered" evidence="1">
    <location>
        <begin position="1"/>
        <end position="217"/>
    </location>
</feature>
<dbReference type="PANTHER" id="PTHR34693:SF1">
    <property type="entry name" value="PROTEIN PAR32"/>
    <property type="match status" value="1"/>
</dbReference>
<keyword evidence="3" id="KW-1185">Reference proteome</keyword>
<comment type="caution">
    <text evidence="2">The sequence shown here is derived from an EMBL/GenBank/DDBJ whole genome shotgun (WGS) entry which is preliminary data.</text>
</comment>
<gene>
    <name evidence="2" type="ORF">D9757_004487</name>
</gene>
<dbReference type="Pfam" id="PF12223">
    <property type="entry name" value="DUF3602"/>
    <property type="match status" value="2"/>
</dbReference>
<dbReference type="Proteomes" id="UP000518752">
    <property type="component" value="Unassembled WGS sequence"/>
</dbReference>
<feature type="compositionally biased region" description="Basic and acidic residues" evidence="1">
    <location>
        <begin position="64"/>
        <end position="77"/>
    </location>
</feature>
<dbReference type="InterPro" id="IPR022024">
    <property type="entry name" value="DUF3602"/>
</dbReference>
<feature type="compositionally biased region" description="Low complexity" evidence="1">
    <location>
        <begin position="196"/>
        <end position="206"/>
    </location>
</feature>
<feature type="compositionally biased region" description="Polar residues" evidence="1">
    <location>
        <begin position="48"/>
        <end position="58"/>
    </location>
</feature>
<dbReference type="InterPro" id="IPR053203">
    <property type="entry name" value="Cisplatin_resist-associated"/>
</dbReference>
<dbReference type="AlphaFoldDB" id="A0A8H5HWE0"/>
<name>A0A8H5HWE0_9AGAR</name>
<evidence type="ECO:0000313" key="2">
    <source>
        <dbReference type="EMBL" id="KAF5390781.1"/>
    </source>
</evidence>
<proteinExistence type="predicted"/>
<reference evidence="2 3" key="1">
    <citation type="journal article" date="2020" name="ISME J.">
        <title>Uncovering the hidden diversity of litter-decomposition mechanisms in mushroom-forming fungi.</title>
        <authorList>
            <person name="Floudas D."/>
            <person name="Bentzer J."/>
            <person name="Ahren D."/>
            <person name="Johansson T."/>
            <person name="Persson P."/>
            <person name="Tunlid A."/>
        </authorList>
    </citation>
    <scope>NUCLEOTIDE SEQUENCE [LARGE SCALE GENOMIC DNA]</scope>
    <source>
        <strain evidence="2 3">CBS 406.79</strain>
    </source>
</reference>
<evidence type="ECO:0000256" key="1">
    <source>
        <dbReference type="SAM" id="MobiDB-lite"/>
    </source>
</evidence>
<sequence length="217" mass="22665">MSDTDNRNTSVPPERRSFSDQISSIGAKINRALSRGRSPQRPARDFDNTSLASSTVTMVSPEGFAERSVSRGREGLRRSSGRGGLGNIVAPSSVPENEALDHSTSPARGREAVRPSGPVGVVPFASTGRGGAGNIRPPVLGQGDSDTITLVPSITSSDSQNVRSPSQTSPTRNMLSTGRGGIGNIKRNQTGESRETTASQTTAQAAHGENNNKGQAR</sequence>
<dbReference type="PANTHER" id="PTHR34693">
    <property type="entry name" value="PROTEIN PAR32"/>
    <property type="match status" value="1"/>
</dbReference>